<protein>
    <submittedName>
        <fullName evidence="3">Uncharacterized protein</fullName>
    </submittedName>
</protein>
<dbReference type="AlphaFoldDB" id="A0A1E1VXB1"/>
<feature type="non-terminal residue" evidence="3">
    <location>
        <position position="1"/>
    </location>
</feature>
<feature type="region of interest" description="Disordered" evidence="2">
    <location>
        <begin position="228"/>
        <end position="262"/>
    </location>
</feature>
<evidence type="ECO:0000256" key="1">
    <source>
        <dbReference type="SAM" id="Coils"/>
    </source>
</evidence>
<reference evidence="3" key="1">
    <citation type="submission" date="2015-09" db="EMBL/GenBank/DDBJ databases">
        <title>De novo assembly of Pectinophora gossypiella (Pink Bollworm) gut transcriptome.</title>
        <authorList>
            <person name="Tassone E.E."/>
        </authorList>
    </citation>
    <scope>NUCLEOTIDE SEQUENCE</scope>
</reference>
<gene>
    <name evidence="3" type="ORF">g.635</name>
</gene>
<feature type="coiled-coil region" evidence="1">
    <location>
        <begin position="96"/>
        <end position="172"/>
    </location>
</feature>
<accession>A0A1E1VXB1</accession>
<organism evidence="3">
    <name type="scientific">Pectinophora gossypiella</name>
    <name type="common">Cotton pink bollworm</name>
    <name type="synonym">Depressaria gossypiella</name>
    <dbReference type="NCBI Taxonomy" id="13191"/>
    <lineage>
        <taxon>Eukaryota</taxon>
        <taxon>Metazoa</taxon>
        <taxon>Ecdysozoa</taxon>
        <taxon>Arthropoda</taxon>
        <taxon>Hexapoda</taxon>
        <taxon>Insecta</taxon>
        <taxon>Pterygota</taxon>
        <taxon>Neoptera</taxon>
        <taxon>Endopterygota</taxon>
        <taxon>Lepidoptera</taxon>
        <taxon>Glossata</taxon>
        <taxon>Ditrysia</taxon>
        <taxon>Gelechioidea</taxon>
        <taxon>Gelechiidae</taxon>
        <taxon>Apatetrinae</taxon>
        <taxon>Pectinophora</taxon>
    </lineage>
</organism>
<dbReference type="EMBL" id="GDQN01011715">
    <property type="protein sequence ID" value="JAT79339.1"/>
    <property type="molecule type" value="Transcribed_RNA"/>
</dbReference>
<keyword evidence="1" id="KW-0175">Coiled coil</keyword>
<dbReference type="OrthoDB" id="7481147at2759"/>
<evidence type="ECO:0000313" key="3">
    <source>
        <dbReference type="EMBL" id="JAT79339.1"/>
    </source>
</evidence>
<sequence length="262" mass="28477">AERAAAEARGSAAAAAASTAQITTTLAKAQDELAATKMQFELAERHRAILEEKCSEMTIELETVRRELQKLKPLQTSQANLQKQYTELQEHVHSAINAARSEASRLEAELRRVEKCASGGTELRERARLAAAAHVRERRLAAAELQHTTQELHNAKAEVTKLGALVAELQCRLALFKSTDLSKEKQTIDSNEEALIEARAALDAERAGTERLERALAAALADNATLAAKLHASDNDEPTQQPTEQPPSASTNICPIDSFLAE</sequence>
<feature type="coiled-coil region" evidence="1">
    <location>
        <begin position="26"/>
        <end position="67"/>
    </location>
</feature>
<feature type="compositionally biased region" description="Low complexity" evidence="2">
    <location>
        <begin position="238"/>
        <end position="247"/>
    </location>
</feature>
<name>A0A1E1VXB1_PECGO</name>
<evidence type="ECO:0000256" key="2">
    <source>
        <dbReference type="SAM" id="MobiDB-lite"/>
    </source>
</evidence>
<proteinExistence type="predicted"/>